<reference evidence="1 2" key="1">
    <citation type="journal article" date="2013" name="Genome Announc.">
        <title>Draft Genome Sequence of Cyclobacterium qasimii Strain M12-11BT, Isolated from Arctic Marine Sediment.</title>
        <authorList>
            <person name="Shivaji S."/>
            <person name="Ara S."/>
            <person name="Singh A."/>
            <person name="Kumar Pinnaka A."/>
        </authorList>
    </citation>
    <scope>NUCLEOTIDE SEQUENCE [LARGE SCALE GENOMIC DNA]</scope>
    <source>
        <strain evidence="1 2">M12-11B</strain>
    </source>
</reference>
<protein>
    <submittedName>
        <fullName evidence="1">Uncharacterized protein</fullName>
    </submittedName>
</protein>
<dbReference type="Proteomes" id="UP000014974">
    <property type="component" value="Unassembled WGS sequence"/>
</dbReference>
<dbReference type="AlphaFoldDB" id="S7WS25"/>
<accession>S7WS25</accession>
<sequence>MPIIANDMLLGKAEKSVVTTESSPNTFIISMKKSLFVI</sequence>
<proteinExistence type="predicted"/>
<dbReference type="EMBL" id="ATNM01000139">
    <property type="protein sequence ID" value="EPR66908.1"/>
    <property type="molecule type" value="Genomic_DNA"/>
</dbReference>
<evidence type="ECO:0000313" key="1">
    <source>
        <dbReference type="EMBL" id="EPR66908.1"/>
    </source>
</evidence>
<organism evidence="1 2">
    <name type="scientific">Cyclobacterium qasimii M12-11B</name>
    <dbReference type="NCBI Taxonomy" id="641524"/>
    <lineage>
        <taxon>Bacteria</taxon>
        <taxon>Pseudomonadati</taxon>
        <taxon>Bacteroidota</taxon>
        <taxon>Cytophagia</taxon>
        <taxon>Cytophagales</taxon>
        <taxon>Cyclobacteriaceae</taxon>
        <taxon>Cyclobacterium</taxon>
    </lineage>
</organism>
<name>S7WS25_9BACT</name>
<comment type="caution">
    <text evidence="1">The sequence shown here is derived from an EMBL/GenBank/DDBJ whole genome shotgun (WGS) entry which is preliminary data.</text>
</comment>
<gene>
    <name evidence="1" type="ORF">ADICYQ_4169</name>
</gene>
<evidence type="ECO:0000313" key="2">
    <source>
        <dbReference type="Proteomes" id="UP000014974"/>
    </source>
</evidence>